<dbReference type="PROSITE" id="PS00249">
    <property type="entry name" value="PDGF_1"/>
    <property type="match status" value="1"/>
</dbReference>
<dbReference type="GO" id="GO:0050930">
    <property type="term" value="P:induction of positive chemotaxis"/>
    <property type="evidence" value="ECO:0000318"/>
    <property type="project" value="GO_Central"/>
</dbReference>
<reference evidence="13" key="3">
    <citation type="submission" date="2025-09" db="UniProtKB">
        <authorList>
            <consortium name="Ensembl"/>
        </authorList>
    </citation>
    <scope>IDENTIFICATION</scope>
</reference>
<dbReference type="PROSITE" id="PS50278">
    <property type="entry name" value="PDGF_2"/>
    <property type="match status" value="1"/>
</dbReference>
<organism evidence="13 14">
    <name type="scientific">Monodelphis domestica</name>
    <name type="common">Gray short-tailed opossum</name>
    <dbReference type="NCBI Taxonomy" id="13616"/>
    <lineage>
        <taxon>Eukaryota</taxon>
        <taxon>Metazoa</taxon>
        <taxon>Chordata</taxon>
        <taxon>Craniata</taxon>
        <taxon>Vertebrata</taxon>
        <taxon>Euteleostomi</taxon>
        <taxon>Mammalia</taxon>
        <taxon>Metatheria</taxon>
        <taxon>Didelphimorphia</taxon>
        <taxon>Didelphidae</taxon>
        <taxon>Monodelphis</taxon>
    </lineage>
</organism>
<evidence type="ECO:0000259" key="12">
    <source>
        <dbReference type="PROSITE" id="PS50278"/>
    </source>
</evidence>
<dbReference type="GO" id="GO:0002040">
    <property type="term" value="P:sprouting angiogenesis"/>
    <property type="evidence" value="ECO:0000318"/>
    <property type="project" value="GO_Central"/>
</dbReference>
<feature type="compositionally biased region" description="Polar residues" evidence="11">
    <location>
        <begin position="540"/>
        <end position="555"/>
    </location>
</feature>
<dbReference type="SUPFAM" id="SSF57501">
    <property type="entry name" value="Cystine-knot cytokines"/>
    <property type="match status" value="1"/>
</dbReference>
<dbReference type="InterPro" id="IPR023581">
    <property type="entry name" value="PD_growth_factor_CS"/>
</dbReference>
<dbReference type="GO" id="GO:0008201">
    <property type="term" value="F:heparin binding"/>
    <property type="evidence" value="ECO:0007669"/>
    <property type="project" value="InterPro"/>
</dbReference>
<dbReference type="CDD" id="cd00135">
    <property type="entry name" value="PDGF"/>
    <property type="match status" value="1"/>
</dbReference>
<evidence type="ECO:0000256" key="9">
    <source>
        <dbReference type="ARBA" id="ARBA00079106"/>
    </source>
</evidence>
<dbReference type="GO" id="GO:0005172">
    <property type="term" value="F:vascular endothelial growth factor receptor binding"/>
    <property type="evidence" value="ECO:0000318"/>
    <property type="project" value="GO_Central"/>
</dbReference>
<dbReference type="GO" id="GO:0060754">
    <property type="term" value="P:positive regulation of mast cell chemotaxis"/>
    <property type="evidence" value="ECO:0000318"/>
    <property type="project" value="GO_Central"/>
</dbReference>
<dbReference type="GO" id="GO:0042056">
    <property type="term" value="F:chemoattractant activity"/>
    <property type="evidence" value="ECO:0000318"/>
    <property type="project" value="GO_Central"/>
</dbReference>
<evidence type="ECO:0000256" key="8">
    <source>
        <dbReference type="ARBA" id="ARBA00070955"/>
    </source>
</evidence>
<dbReference type="PANTHER" id="PTHR12025:SF12">
    <property type="entry name" value="VASCULAR ENDOTHELIAL GROWTH FACTOR B"/>
    <property type="match status" value="1"/>
</dbReference>
<keyword evidence="3" id="KW-0964">Secreted</keyword>
<evidence type="ECO:0000256" key="6">
    <source>
        <dbReference type="ARBA" id="ARBA00023246"/>
    </source>
</evidence>
<reference evidence="13" key="1">
    <citation type="journal article" date="2007" name="Nature">
        <title>Genome of the marsupial Monodelphis domestica reveals innovation in non-coding sequences.</title>
        <authorList>
            <person name="Mikkelsen T.S."/>
            <person name="Wakefield M.J."/>
            <person name="Aken B."/>
            <person name="Amemiya C.T."/>
            <person name="Chang J.L."/>
            <person name="Duke S."/>
            <person name="Garber M."/>
            <person name="Gentles A.J."/>
            <person name="Goodstadt L."/>
            <person name="Heger A."/>
            <person name="Jurka J."/>
            <person name="Kamal M."/>
            <person name="Mauceli E."/>
            <person name="Searle S.M."/>
            <person name="Sharpe T."/>
            <person name="Baker M.L."/>
            <person name="Batzer M.A."/>
            <person name="Benos P.V."/>
            <person name="Belov K."/>
            <person name="Clamp M."/>
            <person name="Cook A."/>
            <person name="Cuff J."/>
            <person name="Das R."/>
            <person name="Davidow L."/>
            <person name="Deakin J.E."/>
            <person name="Fazzari M.J."/>
            <person name="Glass J.L."/>
            <person name="Grabherr M."/>
            <person name="Greally J.M."/>
            <person name="Gu W."/>
            <person name="Hore T.A."/>
            <person name="Huttley G.A."/>
            <person name="Kleber M."/>
            <person name="Jirtle R.L."/>
            <person name="Koina E."/>
            <person name="Lee J.T."/>
            <person name="Mahony S."/>
            <person name="Marra M.A."/>
            <person name="Miller R.D."/>
            <person name="Nicholls R.D."/>
            <person name="Oda M."/>
            <person name="Papenfuss A.T."/>
            <person name="Parra Z.E."/>
            <person name="Pollock D.D."/>
            <person name="Ray D.A."/>
            <person name="Schein J.E."/>
            <person name="Speed T.P."/>
            <person name="Thompson K."/>
            <person name="VandeBerg J.L."/>
            <person name="Wade C.M."/>
            <person name="Walker J.A."/>
            <person name="Waters P.D."/>
            <person name="Webber C."/>
            <person name="Weidman J.R."/>
            <person name="Xie X."/>
            <person name="Zody M.C."/>
            <person name="Baldwin J."/>
            <person name="Abdouelleil A."/>
            <person name="Abdulkadir J."/>
            <person name="Abebe A."/>
            <person name="Abera B."/>
            <person name="Abreu J."/>
            <person name="Acer S.C."/>
            <person name="Aftuck L."/>
            <person name="Alexander A."/>
            <person name="An P."/>
            <person name="Anderson E."/>
            <person name="Anderson S."/>
            <person name="Arachi H."/>
            <person name="Azer M."/>
            <person name="Bachantsang P."/>
            <person name="Barry A."/>
            <person name="Bayul T."/>
            <person name="Berlin A."/>
            <person name="Bessette D."/>
            <person name="Bloom T."/>
            <person name="Bloom T."/>
            <person name="Boguslavskiy L."/>
            <person name="Bonnet C."/>
            <person name="Boukhgalter B."/>
            <person name="Bourzgui I."/>
            <person name="Brown A."/>
            <person name="Cahill P."/>
            <person name="Channer S."/>
            <person name="Cheshatsang Y."/>
            <person name="Chuda L."/>
            <person name="Citroen M."/>
            <person name="Collymore A."/>
            <person name="Cooke P."/>
            <person name="Costello M."/>
            <person name="D'Aco K."/>
            <person name="Daza R."/>
            <person name="De Haan G."/>
            <person name="DeGray S."/>
            <person name="DeMaso C."/>
            <person name="Dhargay N."/>
            <person name="Dooley K."/>
            <person name="Dooley E."/>
            <person name="Doricent M."/>
            <person name="Dorje P."/>
            <person name="Dorjee K."/>
            <person name="Dupes A."/>
            <person name="Elong R."/>
            <person name="Falk J."/>
            <person name="Farina A."/>
            <person name="Faro S."/>
            <person name="Ferguson D."/>
            <person name="Fisher S."/>
            <person name="Foley C.D."/>
            <person name="Franke A."/>
            <person name="Friedrich D."/>
            <person name="Gadbois L."/>
            <person name="Gearin G."/>
            <person name="Gearin C.R."/>
            <person name="Giannoukos G."/>
            <person name="Goode T."/>
            <person name="Graham J."/>
            <person name="Grandbois E."/>
            <person name="Grewal S."/>
            <person name="Gyaltsen K."/>
            <person name="Hafez N."/>
            <person name="Hagos B."/>
            <person name="Hall J."/>
            <person name="Henson C."/>
            <person name="Hollinger A."/>
            <person name="Honan T."/>
            <person name="Huard M.D."/>
            <person name="Hughes L."/>
            <person name="Hurhula B."/>
            <person name="Husby M.E."/>
            <person name="Kamat A."/>
            <person name="Kanga B."/>
            <person name="Kashin S."/>
            <person name="Khazanovich D."/>
            <person name="Kisner P."/>
            <person name="Lance K."/>
            <person name="Lara M."/>
            <person name="Lee W."/>
            <person name="Lennon N."/>
            <person name="Letendre F."/>
            <person name="LeVine R."/>
            <person name="Lipovsky A."/>
            <person name="Liu X."/>
            <person name="Liu J."/>
            <person name="Liu S."/>
            <person name="Lokyitsang T."/>
            <person name="Lokyitsang Y."/>
            <person name="Lubonja R."/>
            <person name="Lui A."/>
            <person name="MacDonald P."/>
            <person name="Magnisalis V."/>
            <person name="Maru K."/>
            <person name="Matthews C."/>
            <person name="McCusker W."/>
            <person name="McDonough S."/>
            <person name="Mehta T."/>
            <person name="Meldrim J."/>
            <person name="Meneus L."/>
            <person name="Mihai O."/>
            <person name="Mihalev A."/>
            <person name="Mihova T."/>
            <person name="Mittelman R."/>
            <person name="Mlenga V."/>
            <person name="Montmayeur A."/>
            <person name="Mulrain L."/>
            <person name="Navidi A."/>
            <person name="Naylor J."/>
            <person name="Negash T."/>
            <person name="Nguyen T."/>
            <person name="Nguyen N."/>
            <person name="Nicol R."/>
            <person name="Norbu C."/>
            <person name="Norbu N."/>
            <person name="Novod N."/>
            <person name="O'Neill B."/>
            <person name="Osman S."/>
            <person name="Markiewicz E."/>
            <person name="Oyono O.L."/>
            <person name="Patti C."/>
            <person name="Phunkhang P."/>
            <person name="Pierre F."/>
            <person name="Priest M."/>
            <person name="Raghuraman S."/>
            <person name="Rege F."/>
            <person name="Reyes R."/>
            <person name="Rise C."/>
            <person name="Rogov P."/>
            <person name="Ross K."/>
            <person name="Ryan E."/>
            <person name="Settipalli S."/>
            <person name="Shea T."/>
            <person name="Sherpa N."/>
            <person name="Shi L."/>
            <person name="Shih D."/>
            <person name="Sparrow T."/>
            <person name="Spaulding J."/>
            <person name="Stalker J."/>
            <person name="Stange-Thomann N."/>
            <person name="Stavropoulos S."/>
            <person name="Stone C."/>
            <person name="Strader C."/>
            <person name="Tesfaye S."/>
            <person name="Thomson T."/>
            <person name="Thoulutsang Y."/>
            <person name="Thoulutsang D."/>
            <person name="Topham K."/>
            <person name="Topping I."/>
            <person name="Tsamla T."/>
            <person name="Vassiliev H."/>
            <person name="Vo A."/>
            <person name="Wangchuk T."/>
            <person name="Wangdi T."/>
            <person name="Weiand M."/>
            <person name="Wilkinson J."/>
            <person name="Wilson A."/>
            <person name="Yadav S."/>
            <person name="Young G."/>
            <person name="Yu Q."/>
            <person name="Zembek L."/>
            <person name="Zhong D."/>
            <person name="Zimmer A."/>
            <person name="Zwirko Z."/>
            <person name="Jaffe D.B."/>
            <person name="Alvarez P."/>
            <person name="Brockman W."/>
            <person name="Butler J."/>
            <person name="Chin C."/>
            <person name="Gnerre S."/>
            <person name="MacCallum I."/>
            <person name="Graves J.A."/>
            <person name="Ponting C.P."/>
            <person name="Breen M."/>
            <person name="Samollow P.B."/>
            <person name="Lander E.S."/>
            <person name="Lindblad-Toh K."/>
        </authorList>
    </citation>
    <scope>NUCLEOTIDE SEQUENCE [LARGE SCALE GENOMIC DNA]</scope>
</reference>
<dbReference type="SUPFAM" id="SSF57593">
    <property type="entry name" value="Heparin-binding domain from vascular endothelial growth factor"/>
    <property type="match status" value="1"/>
</dbReference>
<dbReference type="GO" id="GO:0008083">
    <property type="term" value="F:growth factor activity"/>
    <property type="evidence" value="ECO:0000318"/>
    <property type="project" value="GO_Central"/>
</dbReference>
<dbReference type="FunFam" id="2.10.90.10:FF:000030">
    <property type="entry name" value="Vascular endothelial growth factor B"/>
    <property type="match status" value="1"/>
</dbReference>
<evidence type="ECO:0000256" key="4">
    <source>
        <dbReference type="ARBA" id="ARBA00023030"/>
    </source>
</evidence>
<comment type="similarity">
    <text evidence="2 10">Belongs to the PDGF/VEGF growth factor family.</text>
</comment>
<proteinExistence type="inferred from homology"/>
<evidence type="ECO:0000313" key="13">
    <source>
        <dbReference type="Ensembl" id="ENSMODP00000060256.1"/>
    </source>
</evidence>
<keyword evidence="6" id="KW-0497">Mitogen</keyword>
<dbReference type="GO" id="GO:0048010">
    <property type="term" value="P:vascular endothelial growth factor receptor signaling pathway"/>
    <property type="evidence" value="ECO:0000318"/>
    <property type="project" value="GO_Central"/>
</dbReference>
<evidence type="ECO:0000256" key="5">
    <source>
        <dbReference type="ARBA" id="ARBA00023157"/>
    </source>
</evidence>
<feature type="region of interest" description="Disordered" evidence="11">
    <location>
        <begin position="13"/>
        <end position="124"/>
    </location>
</feature>
<evidence type="ECO:0000256" key="2">
    <source>
        <dbReference type="ARBA" id="ARBA00006686"/>
    </source>
</evidence>
<keyword evidence="4 10" id="KW-0339">Growth factor</keyword>
<dbReference type="PANTHER" id="PTHR12025">
    <property type="entry name" value="VASCULAR ENDOTHELIAL GROWTH FACTOR"/>
    <property type="match status" value="1"/>
</dbReference>
<keyword evidence="5" id="KW-1015">Disulfide bond</keyword>
<evidence type="ECO:0000256" key="7">
    <source>
        <dbReference type="ARBA" id="ARBA00064147"/>
    </source>
</evidence>
<dbReference type="InParanoid" id="A0A5F8HL00"/>
<dbReference type="Ensembl" id="ENSMODT00000059062.1">
    <property type="protein sequence ID" value="ENSMODP00000060256.1"/>
    <property type="gene ID" value="ENSMODG00000043259.1"/>
</dbReference>
<evidence type="ECO:0000256" key="10">
    <source>
        <dbReference type="RuleBase" id="RU003818"/>
    </source>
</evidence>
<dbReference type="InterPro" id="IPR029034">
    <property type="entry name" value="Cystine-knot_cytokine"/>
</dbReference>
<sequence length="568" mass="60561">MDEKDRVILALYNESRTRARSLPLPPVGGPRRRRPDRGRAWGRREVRCRESRPLGSAGSGAKIPRENGVFPRPRPGPPPAPGSPQPFSPLPRAGPTAPGSSRRDCRSPRAPRRLPGSDRRLPRAPPAVCNKILVTGCLAPPSCLLAGRCPSVPGALRPPPSSHVGASPRGQQPAGCPPRPAPPPRPGGEGGSAWLGHMSHPGSAPRSPGSPCPRRRLLLLLLLLLVGPRAAACIPRPRHGAPRAPAPASGLGRCGSPAGTMSPLLLAALLLLLPPLPPGAPAQTASSPAEGPPQRDKAVPWLDVFSRASCQPREVLVPLSGEFPGEVAQRLVPSCVSLQRCGGCCPDEALECVPTGQRHIRMQILMIRHLSSHLGEMSLVEHSHCECRPKKAPSLQPASPRPKCPRCVQRRQRPDPRTCACRCRRRSLLRCQGRGLEFNPDTCRWVESDEAKEENRASLRIGGRGAATQISGSRGEVLGSNLASDISLVTSDMSLRLHGPSFTTLLPFQLEGKGLQRKKGKEGMARSRTSAGGLLKKDQTFPSQGQGSKEPQGTSRPVHGCPVRGGEK</sequence>
<dbReference type="Gene3D" id="2.10.90.10">
    <property type="entry name" value="Cystine-knot cytokines"/>
    <property type="match status" value="1"/>
</dbReference>
<keyword evidence="14" id="KW-1185">Reference proteome</keyword>
<dbReference type="InterPro" id="IPR036841">
    <property type="entry name" value="VEGF_C_sf"/>
</dbReference>
<feature type="region of interest" description="Disordered" evidence="11">
    <location>
        <begin position="514"/>
        <end position="568"/>
    </location>
</feature>
<protein>
    <recommendedName>
        <fullName evidence="8">Vascular endothelial growth factor B</fullName>
    </recommendedName>
    <alternativeName>
        <fullName evidence="9">VEGF-related factor</fullName>
    </alternativeName>
</protein>
<accession>A0A5F8HL00</accession>
<feature type="region of interest" description="Disordered" evidence="11">
    <location>
        <begin position="157"/>
        <end position="210"/>
    </location>
</feature>
<dbReference type="Pfam" id="PF00341">
    <property type="entry name" value="PDGF"/>
    <property type="match status" value="1"/>
</dbReference>
<evidence type="ECO:0000256" key="1">
    <source>
        <dbReference type="ARBA" id="ARBA00004613"/>
    </source>
</evidence>
<evidence type="ECO:0000256" key="3">
    <source>
        <dbReference type="ARBA" id="ARBA00022525"/>
    </source>
</evidence>
<dbReference type="GO" id="GO:0001666">
    <property type="term" value="P:response to hypoxia"/>
    <property type="evidence" value="ECO:0000318"/>
    <property type="project" value="GO_Central"/>
</dbReference>
<dbReference type="InterPro" id="IPR050507">
    <property type="entry name" value="PDGF/VEGF_growth_factor"/>
</dbReference>
<feature type="compositionally biased region" description="Pro residues" evidence="11">
    <location>
        <begin position="175"/>
        <end position="186"/>
    </location>
</feature>
<feature type="domain" description="Platelet-derived growth factor (PDGF) family profile" evidence="12">
    <location>
        <begin position="297"/>
        <end position="392"/>
    </location>
</feature>
<comment type="subcellular location">
    <subcellularLocation>
        <location evidence="1">Secreted</location>
    </subcellularLocation>
</comment>
<dbReference type="Proteomes" id="UP000002280">
    <property type="component" value="Unplaced"/>
</dbReference>
<dbReference type="STRING" id="13616.ENSMODP00000060256"/>
<evidence type="ECO:0000256" key="11">
    <source>
        <dbReference type="SAM" id="MobiDB-lite"/>
    </source>
</evidence>
<feature type="compositionally biased region" description="Basic and acidic residues" evidence="11">
    <location>
        <begin position="37"/>
        <end position="52"/>
    </location>
</feature>
<evidence type="ECO:0000313" key="14">
    <source>
        <dbReference type="Proteomes" id="UP000002280"/>
    </source>
</evidence>
<dbReference type="InterPro" id="IPR000072">
    <property type="entry name" value="PDGF/VEGF_dom"/>
</dbReference>
<dbReference type="GO" id="GO:0051781">
    <property type="term" value="P:positive regulation of cell division"/>
    <property type="evidence" value="ECO:0007669"/>
    <property type="project" value="UniProtKB-KW"/>
</dbReference>
<dbReference type="GO" id="GO:0038084">
    <property type="term" value="P:vascular endothelial growth factor signaling pathway"/>
    <property type="evidence" value="ECO:0000318"/>
    <property type="project" value="GO_Central"/>
</dbReference>
<dbReference type="Gene3D" id="2.10.160.10">
    <property type="entry name" value="Vascular endothelial growth factor, heparin-binding domain"/>
    <property type="match status" value="1"/>
</dbReference>
<comment type="subunit">
    <text evidence="7">Homodimer; disulfide-linked. Can also form heterodimer with VEGF.</text>
</comment>
<reference evidence="13" key="2">
    <citation type="submission" date="2025-08" db="UniProtKB">
        <authorList>
            <consortium name="Ensembl"/>
        </authorList>
    </citation>
    <scope>IDENTIFICATION</scope>
</reference>
<feature type="compositionally biased region" description="Pro residues" evidence="11">
    <location>
        <begin position="72"/>
        <end position="89"/>
    </location>
</feature>
<dbReference type="Bgee" id="ENSMODG00000043259">
    <property type="expression patterns" value="Expressed in heart and 18 other cell types or tissues"/>
</dbReference>
<dbReference type="GO" id="GO:0005615">
    <property type="term" value="C:extracellular space"/>
    <property type="evidence" value="ECO:0000318"/>
    <property type="project" value="GO_Central"/>
</dbReference>
<dbReference type="SMART" id="SM00141">
    <property type="entry name" value="PDGF"/>
    <property type="match status" value="1"/>
</dbReference>
<dbReference type="GeneTree" id="ENSGT00940000161844"/>
<dbReference type="AlphaFoldDB" id="A0A5F8HL00"/>
<dbReference type="GO" id="GO:0016020">
    <property type="term" value="C:membrane"/>
    <property type="evidence" value="ECO:0007669"/>
    <property type="project" value="InterPro"/>
</dbReference>
<name>A0A5F8HL00_MONDO</name>